<dbReference type="OrthoDB" id="9764892at2"/>
<dbReference type="InterPro" id="IPR055140">
    <property type="entry name" value="Thiolase_C_2"/>
</dbReference>
<dbReference type="AlphaFoldDB" id="A0A2V1JPP7"/>
<evidence type="ECO:0000313" key="3">
    <source>
        <dbReference type="EMBL" id="PWE86890.1"/>
    </source>
</evidence>
<dbReference type="Pfam" id="PF00108">
    <property type="entry name" value="Thiolase_N"/>
    <property type="match status" value="1"/>
</dbReference>
<dbReference type="SUPFAM" id="SSF53901">
    <property type="entry name" value="Thiolase-like"/>
    <property type="match status" value="1"/>
</dbReference>
<dbReference type="RefSeq" id="WP_109215469.1">
    <property type="nucleotide sequence ID" value="NZ_CABMEW010000005.1"/>
</dbReference>
<dbReference type="PIRSF" id="PIRSF000429">
    <property type="entry name" value="Ac-CoA_Ac_transf"/>
    <property type="match status" value="1"/>
</dbReference>
<proteinExistence type="predicted"/>
<protein>
    <submittedName>
        <fullName evidence="3">Acetyl-CoA acyltransferase</fullName>
    </submittedName>
</protein>
<dbReference type="PANTHER" id="PTHR42870:SF2">
    <property type="entry name" value="LIPID-TRANSFER PROTEIN, PUTATIVE-RELATED"/>
    <property type="match status" value="1"/>
</dbReference>
<sequence>MSFNDNLPKLKPFKRSVSIIGVGATPFVRILDDPSVDGMNEQELFAYAARDAMKDAGVDGSDVEFYIHGQAGPGWTSNLATPNMHVANWIGMKGKGSYHHSEACATGYVGVETAVALVASGEYDMVLSGCIETPYSIAYPTRVVTKRRFGTDAIFHDVLASTQCRDYTLFTRGSLPFNSESWLDYYVKENGISEEDVDAMMTALSVNCRRAAALNPLSTITNNTYEELAATNGMDSAYEYLHSKFNPLIGKYMRGSHFEQRCDGAAAIIVCPTELAYKYTDHPIEILGIGHSNVEAGNPRNEMYATQNAYRQVKELTGLTGADMDIFLANDFYNQSEFLSAEMCEYLPKGEGWQYTKEGRIAYDGDRPINTNGGRCQYGHAAGASGLHDVYEAVHQMRGDAGATQVHHDVKHAMLRGFGGSQNVLNIMMERK</sequence>
<evidence type="ECO:0000313" key="4">
    <source>
        <dbReference type="Proteomes" id="UP000245288"/>
    </source>
</evidence>
<dbReference type="CDD" id="cd00829">
    <property type="entry name" value="SCP-x_thiolase"/>
    <property type="match status" value="1"/>
</dbReference>
<feature type="domain" description="Thiolase C-terminal" evidence="2">
    <location>
        <begin position="304"/>
        <end position="422"/>
    </location>
</feature>
<gene>
    <name evidence="3" type="ORF">LG34_07360</name>
</gene>
<dbReference type="Pfam" id="PF22691">
    <property type="entry name" value="Thiolase_C_1"/>
    <property type="match status" value="1"/>
</dbReference>
<feature type="domain" description="Thiolase N-terminal" evidence="1">
    <location>
        <begin position="17"/>
        <end position="147"/>
    </location>
</feature>
<keyword evidence="3" id="KW-0808">Transferase</keyword>
<accession>A0A2V1JPP7</accession>
<dbReference type="GO" id="GO:0016747">
    <property type="term" value="F:acyltransferase activity, transferring groups other than amino-acyl groups"/>
    <property type="evidence" value="ECO:0007669"/>
    <property type="project" value="InterPro"/>
</dbReference>
<organism evidence="3 4">
    <name type="scientific">Eubacterium ramulus</name>
    <dbReference type="NCBI Taxonomy" id="39490"/>
    <lineage>
        <taxon>Bacteria</taxon>
        <taxon>Bacillati</taxon>
        <taxon>Bacillota</taxon>
        <taxon>Clostridia</taxon>
        <taxon>Eubacteriales</taxon>
        <taxon>Eubacteriaceae</taxon>
        <taxon>Eubacterium</taxon>
    </lineage>
</organism>
<comment type="caution">
    <text evidence="3">The sequence shown here is derived from an EMBL/GenBank/DDBJ whole genome shotgun (WGS) entry which is preliminary data.</text>
</comment>
<dbReference type="InterPro" id="IPR002155">
    <property type="entry name" value="Thiolase"/>
</dbReference>
<dbReference type="Proteomes" id="UP000245288">
    <property type="component" value="Unassembled WGS sequence"/>
</dbReference>
<evidence type="ECO:0000259" key="1">
    <source>
        <dbReference type="Pfam" id="PF00108"/>
    </source>
</evidence>
<name>A0A2V1JPP7_EUBRA</name>
<keyword evidence="4" id="KW-1185">Reference proteome</keyword>
<dbReference type="EMBL" id="JRFU01000079">
    <property type="protein sequence ID" value="PWE86890.1"/>
    <property type="molecule type" value="Genomic_DNA"/>
</dbReference>
<dbReference type="InterPro" id="IPR020616">
    <property type="entry name" value="Thiolase_N"/>
</dbReference>
<reference evidence="3 4" key="1">
    <citation type="submission" date="2014-09" db="EMBL/GenBank/DDBJ databases">
        <title>Butyrate-producing bacteria isolated from human gut.</title>
        <authorList>
            <person name="Zhang Q."/>
            <person name="Zhao L."/>
        </authorList>
    </citation>
    <scope>NUCLEOTIDE SEQUENCE [LARGE SCALE GENOMIC DNA]</scope>
    <source>
        <strain evidence="3 4">21</strain>
    </source>
</reference>
<evidence type="ECO:0000259" key="2">
    <source>
        <dbReference type="Pfam" id="PF22691"/>
    </source>
</evidence>
<dbReference type="InterPro" id="IPR016039">
    <property type="entry name" value="Thiolase-like"/>
</dbReference>
<dbReference type="Gene3D" id="3.40.47.10">
    <property type="match status" value="1"/>
</dbReference>
<dbReference type="PANTHER" id="PTHR42870">
    <property type="entry name" value="ACETYL-COA C-ACETYLTRANSFERASE"/>
    <property type="match status" value="1"/>
</dbReference>
<keyword evidence="3" id="KW-0012">Acyltransferase</keyword>